<organism evidence="3">
    <name type="scientific">Perkinsus marinus (strain ATCC 50983 / TXsc)</name>
    <dbReference type="NCBI Taxonomy" id="423536"/>
    <lineage>
        <taxon>Eukaryota</taxon>
        <taxon>Sar</taxon>
        <taxon>Alveolata</taxon>
        <taxon>Perkinsozoa</taxon>
        <taxon>Perkinsea</taxon>
        <taxon>Perkinsida</taxon>
        <taxon>Perkinsidae</taxon>
        <taxon>Perkinsus</taxon>
    </lineage>
</organism>
<proteinExistence type="predicted"/>
<keyword evidence="3" id="KW-1185">Reference proteome</keyword>
<feature type="compositionally biased region" description="Polar residues" evidence="1">
    <location>
        <begin position="112"/>
        <end position="123"/>
    </location>
</feature>
<gene>
    <name evidence="2" type="ORF">Pmar_PMAR023076</name>
</gene>
<feature type="compositionally biased region" description="Low complexity" evidence="1">
    <location>
        <begin position="70"/>
        <end position="91"/>
    </location>
</feature>
<dbReference type="RefSeq" id="XP_002772274.1">
    <property type="nucleotide sequence ID" value="XM_002772228.1"/>
</dbReference>
<dbReference type="InParanoid" id="C5LGP5"/>
<evidence type="ECO:0000313" key="2">
    <source>
        <dbReference type="EMBL" id="EER04090.1"/>
    </source>
</evidence>
<feature type="compositionally biased region" description="Basic and acidic residues" evidence="1">
    <location>
        <begin position="97"/>
        <end position="106"/>
    </location>
</feature>
<feature type="region of interest" description="Disordered" evidence="1">
    <location>
        <begin position="1"/>
        <end position="123"/>
    </location>
</feature>
<dbReference type="EMBL" id="GG681874">
    <property type="protein sequence ID" value="EER04090.1"/>
    <property type="molecule type" value="Genomic_DNA"/>
</dbReference>
<evidence type="ECO:0000313" key="3">
    <source>
        <dbReference type="Proteomes" id="UP000007800"/>
    </source>
</evidence>
<name>C5LGP5_PERM5</name>
<dbReference type="GeneID" id="9045176"/>
<evidence type="ECO:0000256" key="1">
    <source>
        <dbReference type="SAM" id="MobiDB-lite"/>
    </source>
</evidence>
<dbReference type="OrthoDB" id="550309at2759"/>
<sequence>MPSCKALNKAANADETTPRAKKAAKNLMGAWKKKIDYKPSSGHHHSHPKSVSSAESAMENSSKPVNGQPTADASTTDGSCSSSSGNTDLTSVMEVARCGDPKRDKVILPGGSWSSASSTARLA</sequence>
<feature type="compositionally biased region" description="Polar residues" evidence="1">
    <location>
        <begin position="54"/>
        <end position="69"/>
    </location>
</feature>
<protein>
    <submittedName>
        <fullName evidence="2">Uncharacterized protein</fullName>
    </submittedName>
</protein>
<dbReference type="AlphaFoldDB" id="C5LGP5"/>
<accession>C5LGP5</accession>
<reference evidence="2 3" key="1">
    <citation type="submission" date="2008-07" db="EMBL/GenBank/DDBJ databases">
        <authorList>
            <person name="El-Sayed N."/>
            <person name="Caler E."/>
            <person name="Inman J."/>
            <person name="Amedeo P."/>
            <person name="Hass B."/>
            <person name="Wortman J."/>
        </authorList>
    </citation>
    <scope>NUCLEOTIDE SEQUENCE [LARGE SCALE GENOMIC DNA]</scope>
    <source>
        <strain evidence="3">ATCC 50983 / TXsc</strain>
    </source>
</reference>
<dbReference type="Proteomes" id="UP000007800">
    <property type="component" value="Unassembled WGS sequence"/>
</dbReference>